<comment type="caution">
    <text evidence="1">The sequence shown here is derived from an EMBL/GenBank/DDBJ whole genome shotgun (WGS) entry which is preliminary data.</text>
</comment>
<dbReference type="EMBL" id="WWVX01000005">
    <property type="protein sequence ID" value="MZL69692.1"/>
    <property type="molecule type" value="Genomic_DNA"/>
</dbReference>
<protein>
    <recommendedName>
        <fullName evidence="3">XRE family transcriptional regulator</fullName>
    </recommendedName>
</protein>
<proteinExistence type="predicted"/>
<dbReference type="Proteomes" id="UP000474718">
    <property type="component" value="Unassembled WGS sequence"/>
</dbReference>
<evidence type="ECO:0008006" key="3">
    <source>
        <dbReference type="Google" id="ProtNLM"/>
    </source>
</evidence>
<sequence>MKMQGKLFRPVKYRYLRFLANQMGYKTSAELAEAIGITTETLRTRLNDGTAKGASRWRLDEVYRVMDILREPLENIYLIFPRDGRDSPEMALEIEKAALDGANIEDGSAKKIYTHSIVREGGKVNV</sequence>
<reference evidence="1 2" key="1">
    <citation type="journal article" date="2019" name="Nat. Med.">
        <title>A library of human gut bacterial isolates paired with longitudinal multiomics data enables mechanistic microbiome research.</title>
        <authorList>
            <person name="Poyet M."/>
            <person name="Groussin M."/>
            <person name="Gibbons S.M."/>
            <person name="Avila-Pacheco J."/>
            <person name="Jiang X."/>
            <person name="Kearney S.M."/>
            <person name="Perrotta A.R."/>
            <person name="Berdy B."/>
            <person name="Zhao S."/>
            <person name="Lieberman T.D."/>
            <person name="Swanson P.K."/>
            <person name="Smith M."/>
            <person name="Roesemann S."/>
            <person name="Alexander J.E."/>
            <person name="Rich S.A."/>
            <person name="Livny J."/>
            <person name="Vlamakis H."/>
            <person name="Clish C."/>
            <person name="Bullock K."/>
            <person name="Deik A."/>
            <person name="Scott J."/>
            <person name="Pierce K.A."/>
            <person name="Xavier R.J."/>
            <person name="Alm E.J."/>
        </authorList>
    </citation>
    <scope>NUCLEOTIDE SEQUENCE [LARGE SCALE GENOMIC DNA]</scope>
    <source>
        <strain evidence="1 2">BIOML-A2</strain>
    </source>
</reference>
<gene>
    <name evidence="1" type="ORF">GT747_07985</name>
</gene>
<accession>A0ABW9WVB4</accession>
<organism evidence="1 2">
    <name type="scientific">Bittarella massiliensis</name>
    <name type="common">ex Durand et al. 2017</name>
    <dbReference type="NCBI Taxonomy" id="1720313"/>
    <lineage>
        <taxon>Bacteria</taxon>
        <taxon>Bacillati</taxon>
        <taxon>Bacillota</taxon>
        <taxon>Clostridia</taxon>
        <taxon>Eubacteriales</taxon>
        <taxon>Oscillospiraceae</taxon>
        <taxon>Bittarella (ex Durand et al. 2017)</taxon>
    </lineage>
</organism>
<evidence type="ECO:0000313" key="1">
    <source>
        <dbReference type="EMBL" id="MZL69692.1"/>
    </source>
</evidence>
<evidence type="ECO:0000313" key="2">
    <source>
        <dbReference type="Proteomes" id="UP000474718"/>
    </source>
</evidence>
<dbReference type="RefSeq" id="WP_161213428.1">
    <property type="nucleotide sequence ID" value="NZ_WWVX01000005.1"/>
</dbReference>
<name>A0ABW9WVB4_9FIRM</name>
<keyword evidence="2" id="KW-1185">Reference proteome</keyword>